<evidence type="ECO:0000313" key="3">
    <source>
        <dbReference type="Proteomes" id="UP000192674"/>
    </source>
</evidence>
<keyword evidence="2" id="KW-0378">Hydrolase</keyword>
<dbReference type="InterPro" id="IPR001466">
    <property type="entry name" value="Beta-lactam-related"/>
</dbReference>
<dbReference type="Proteomes" id="UP000192674">
    <property type="component" value="Unassembled WGS sequence"/>
</dbReference>
<sequence>MKTAIIAMTLATCIQPELDRAVTDYGLPSIVAEVDGQWSSAGEKRLPEHRFRIGSTTKTFVATLVLQLNAEGKLRLDDTIGRWVPGLSDRVTVRQLLNHTSGIFDYLQDPAIRTCANCTPERMIQIAKNHPAGKPGTWEYSNTNYIVAGMIVEQVTGNPLAEELATRVTRPLNLQGTYLPVGDEAVIRGPHARHYTKFDNTTYDVTDMDPSPYWATGGMVSTTGDLSRFFQALVRGKLLPSRQQREMFTAHPTNNWIPNTRYGLGISEVTLACGKKVWGMGGAIMGSWTYTYGDTRHMLAMNVNADWNNPIEQFTNVLHAKFCGTRSA</sequence>
<evidence type="ECO:0000259" key="1">
    <source>
        <dbReference type="Pfam" id="PF00144"/>
    </source>
</evidence>
<accession>A0A1Y5Y6R1</accession>
<keyword evidence="3" id="KW-1185">Reference proteome</keyword>
<dbReference type="EMBL" id="FWXV01000010">
    <property type="protein sequence ID" value="SMD24545.1"/>
    <property type="molecule type" value="Genomic_DNA"/>
</dbReference>
<dbReference type="InterPro" id="IPR050491">
    <property type="entry name" value="AmpC-like"/>
</dbReference>
<dbReference type="OrthoDB" id="3499702at2"/>
<dbReference type="Pfam" id="PF00144">
    <property type="entry name" value="Beta-lactamase"/>
    <property type="match status" value="1"/>
</dbReference>
<dbReference type="InterPro" id="IPR012338">
    <property type="entry name" value="Beta-lactam/transpept-like"/>
</dbReference>
<reference evidence="2 3" key="1">
    <citation type="submission" date="2017-04" db="EMBL/GenBank/DDBJ databases">
        <authorList>
            <person name="Afonso C.L."/>
            <person name="Miller P.J."/>
            <person name="Scott M.A."/>
            <person name="Spackman E."/>
            <person name="Goraichik I."/>
            <person name="Dimitrov K.M."/>
            <person name="Suarez D.L."/>
            <person name="Swayne D.E."/>
        </authorList>
    </citation>
    <scope>NUCLEOTIDE SEQUENCE [LARGE SCALE GENOMIC DNA]</scope>
    <source>
        <strain evidence="2 3">DSM 43828</strain>
    </source>
</reference>
<feature type="domain" description="Beta-lactamase-related" evidence="1">
    <location>
        <begin position="45"/>
        <end position="314"/>
    </location>
</feature>
<gene>
    <name evidence="2" type="ORF">SAMN05661093_08640</name>
</gene>
<protein>
    <submittedName>
        <fullName evidence="2">D-alanyl-D-alanine carboxypeptidase</fullName>
    </submittedName>
</protein>
<dbReference type="PANTHER" id="PTHR46825:SF7">
    <property type="entry name" value="D-ALANYL-D-ALANINE CARBOXYPEPTIDASE"/>
    <property type="match status" value="1"/>
</dbReference>
<keyword evidence="2" id="KW-0645">Protease</keyword>
<dbReference type="GO" id="GO:0004180">
    <property type="term" value="F:carboxypeptidase activity"/>
    <property type="evidence" value="ECO:0007669"/>
    <property type="project" value="UniProtKB-KW"/>
</dbReference>
<name>A0A1Y5Y6R1_KIBAR</name>
<evidence type="ECO:0000313" key="2">
    <source>
        <dbReference type="EMBL" id="SMD24545.1"/>
    </source>
</evidence>
<organism evidence="2 3">
    <name type="scientific">Kibdelosporangium aridum</name>
    <dbReference type="NCBI Taxonomy" id="2030"/>
    <lineage>
        <taxon>Bacteria</taxon>
        <taxon>Bacillati</taxon>
        <taxon>Actinomycetota</taxon>
        <taxon>Actinomycetes</taxon>
        <taxon>Pseudonocardiales</taxon>
        <taxon>Pseudonocardiaceae</taxon>
        <taxon>Kibdelosporangium</taxon>
    </lineage>
</organism>
<keyword evidence="2" id="KW-0121">Carboxypeptidase</keyword>
<dbReference type="Gene3D" id="3.40.710.10">
    <property type="entry name" value="DD-peptidase/beta-lactamase superfamily"/>
    <property type="match status" value="1"/>
</dbReference>
<dbReference type="RefSeq" id="WP_143446974.1">
    <property type="nucleotide sequence ID" value="NZ_FWXV01000010.1"/>
</dbReference>
<dbReference type="AlphaFoldDB" id="A0A1Y5Y6R1"/>
<dbReference type="SUPFAM" id="SSF56601">
    <property type="entry name" value="beta-lactamase/transpeptidase-like"/>
    <property type="match status" value="1"/>
</dbReference>
<proteinExistence type="predicted"/>
<dbReference type="PANTHER" id="PTHR46825">
    <property type="entry name" value="D-ALANYL-D-ALANINE-CARBOXYPEPTIDASE/ENDOPEPTIDASE AMPH"/>
    <property type="match status" value="1"/>
</dbReference>